<name>A0A1C3Z9X7_9GAMM</name>
<evidence type="ECO:0000313" key="2">
    <source>
        <dbReference type="Proteomes" id="UP000199670"/>
    </source>
</evidence>
<sequence>MNQVIIKKHLKSVIYTTILSQFSEISHASLSVHTTQAIHGIHPSLSPIIEQSIDDLNLFGLSVNNKNYYGDEVKYLPIQHHYPFKNTINAAPIKQPNNNEYFDLDGDELKALELMGQQKVNMTWYYTNRNNELVEFTPKDNDTFCSLSSKGMHAPFKVKLSADLILSSQYGIPNTNTYPNEDVITHPSKTYTILDDAFVCYAKPSLNPSTVKGSHKNQWDPNYGFLHQSSVNPVKNFPTTGFYGAKFNLILSNPGIASNYIWKVKQGNALVNVTNNNNYVTVTFNTPDARNPGKAWQHVMGSGSGYTVVIEGKNKTKNTTIQYSFTLTKWFDAWKQKYNNKGILQAMKGDLDEVIEACSNKSGRYRLSHDREVSNAKLSDKKKEILYTREIGTLFSEWGDPGQQPYPGSFGPDEDQSKSYNRYYLWNTWVGEYCDIHTYDGKYHCRDKEKEDKNGICVSIPRR</sequence>
<organism evidence="1 2">
    <name type="scientific">Gilliamella bombicola</name>
    <dbReference type="NCBI Taxonomy" id="1798182"/>
    <lineage>
        <taxon>Bacteria</taxon>
        <taxon>Pseudomonadati</taxon>
        <taxon>Pseudomonadota</taxon>
        <taxon>Gammaproteobacteria</taxon>
        <taxon>Orbales</taxon>
        <taxon>Orbaceae</taxon>
        <taxon>Gilliamella</taxon>
    </lineage>
</organism>
<accession>A0A1C3Z9X7</accession>
<proteinExistence type="predicted"/>
<dbReference type="RefSeq" id="WP_091346435.1">
    <property type="nucleotide sequence ID" value="NZ_FMAQ01000001.1"/>
</dbReference>
<dbReference type="OrthoDB" id="7066358at2"/>
<dbReference type="Proteomes" id="UP000199670">
    <property type="component" value="Unassembled WGS sequence"/>
</dbReference>
<gene>
    <name evidence="1" type="ORF">GA0061081_101305</name>
</gene>
<dbReference type="Gene3D" id="2.60.40.1080">
    <property type="match status" value="1"/>
</dbReference>
<evidence type="ECO:0000313" key="1">
    <source>
        <dbReference type="EMBL" id="SCB79100.1"/>
    </source>
</evidence>
<protein>
    <submittedName>
        <fullName evidence="1">Uncharacterized protein</fullName>
    </submittedName>
</protein>
<dbReference type="EMBL" id="FMAQ01000001">
    <property type="protein sequence ID" value="SCB79100.1"/>
    <property type="molecule type" value="Genomic_DNA"/>
</dbReference>
<dbReference type="STRING" id="1798182.GA0061081_101305"/>
<keyword evidence="2" id="KW-1185">Reference proteome</keyword>
<dbReference type="AlphaFoldDB" id="A0A1C3Z9X7"/>
<reference evidence="2" key="1">
    <citation type="submission" date="2016-08" db="EMBL/GenBank/DDBJ databases">
        <authorList>
            <person name="Varghese N."/>
            <person name="Submissions Spin"/>
        </authorList>
    </citation>
    <scope>NUCLEOTIDE SEQUENCE [LARGE SCALE GENOMIC DNA]</scope>
    <source>
        <strain evidence="2">R-53248</strain>
    </source>
</reference>